<dbReference type="SUPFAM" id="SSF48498">
    <property type="entry name" value="Tetracyclin repressor-like, C-terminal domain"/>
    <property type="match status" value="1"/>
</dbReference>
<evidence type="ECO:0000256" key="3">
    <source>
        <dbReference type="ARBA" id="ARBA00023163"/>
    </source>
</evidence>
<dbReference type="PROSITE" id="PS50977">
    <property type="entry name" value="HTH_TETR_2"/>
    <property type="match status" value="1"/>
</dbReference>
<dbReference type="GO" id="GO:0003700">
    <property type="term" value="F:DNA-binding transcription factor activity"/>
    <property type="evidence" value="ECO:0007669"/>
    <property type="project" value="TreeGrafter"/>
</dbReference>
<evidence type="ECO:0000256" key="4">
    <source>
        <dbReference type="PROSITE-ProRule" id="PRU00335"/>
    </source>
</evidence>
<gene>
    <name evidence="6" type="ORF">NS184_10605</name>
</gene>
<protein>
    <recommendedName>
        <fullName evidence="5">HTH tetR-type domain-containing protein</fullName>
    </recommendedName>
</protein>
<accession>A0A175RPA8</accession>
<evidence type="ECO:0000259" key="5">
    <source>
        <dbReference type="PROSITE" id="PS50977"/>
    </source>
</evidence>
<feature type="DNA-binding region" description="H-T-H motif" evidence="4">
    <location>
        <begin position="48"/>
        <end position="67"/>
    </location>
</feature>
<keyword evidence="2 4" id="KW-0238">DNA-binding</keyword>
<dbReference type="InterPro" id="IPR009057">
    <property type="entry name" value="Homeodomain-like_sf"/>
</dbReference>
<keyword evidence="1" id="KW-0805">Transcription regulation</keyword>
<proteinExistence type="predicted"/>
<dbReference type="InterPro" id="IPR001647">
    <property type="entry name" value="HTH_TetR"/>
</dbReference>
<dbReference type="STRING" id="33881.NS184_10605"/>
<reference evidence="6 7" key="1">
    <citation type="journal article" date="2016" name="Front. Microbiol.">
        <title>Genomic Resource of Rice Seed Associated Bacteria.</title>
        <authorList>
            <person name="Midha S."/>
            <person name="Bansal K."/>
            <person name="Sharma S."/>
            <person name="Kumar N."/>
            <person name="Patil P.P."/>
            <person name="Chaudhry V."/>
            <person name="Patil P.B."/>
        </authorList>
    </citation>
    <scope>NUCLEOTIDE SEQUENCE [LARGE SCALE GENOMIC DNA]</scope>
    <source>
        <strain evidence="6 7">NS184</strain>
    </source>
</reference>
<comment type="caution">
    <text evidence="6">The sequence shown here is derived from an EMBL/GenBank/DDBJ whole genome shotgun (WGS) entry which is preliminary data.</text>
</comment>
<dbReference type="PANTHER" id="PTHR30055:SF234">
    <property type="entry name" value="HTH-TYPE TRANSCRIPTIONAL REGULATOR BETI"/>
    <property type="match status" value="1"/>
</dbReference>
<dbReference type="AlphaFoldDB" id="A0A175RPA8"/>
<keyword evidence="3" id="KW-0804">Transcription</keyword>
<dbReference type="InterPro" id="IPR050109">
    <property type="entry name" value="HTH-type_TetR-like_transc_reg"/>
</dbReference>
<name>A0A175RPA8_9MICO</name>
<evidence type="ECO:0000313" key="6">
    <source>
        <dbReference type="EMBL" id="KTR05213.1"/>
    </source>
</evidence>
<sequence length="226" mass="24995">MFPETSSRFGDVSTADLDRPLRADAARNRELILQTARKCFAERGLSVTLNDIAHEAGVGVGTVYRRFADKDALIEALLATKFEAMNGAAARAAEELDPRESLRVYLMGVFEFRARDRALADAIVRAGKARPSIVEERNRLESQVSEIIRRAKAAGVVREGFDYRDLPMLTQMLGAVADTTRATDPDAWRRYAQVLIDGVIPPEHADPMLGTPLDREALERALQPTS</sequence>
<dbReference type="PRINTS" id="PR00455">
    <property type="entry name" value="HTHTETR"/>
</dbReference>
<evidence type="ECO:0000256" key="2">
    <source>
        <dbReference type="ARBA" id="ARBA00023125"/>
    </source>
</evidence>
<dbReference type="EMBL" id="LDQC01000058">
    <property type="protein sequence ID" value="KTR05213.1"/>
    <property type="molecule type" value="Genomic_DNA"/>
</dbReference>
<dbReference type="PANTHER" id="PTHR30055">
    <property type="entry name" value="HTH-TYPE TRANSCRIPTIONAL REGULATOR RUTR"/>
    <property type="match status" value="1"/>
</dbReference>
<dbReference type="Gene3D" id="1.10.357.10">
    <property type="entry name" value="Tetracycline Repressor, domain 2"/>
    <property type="match status" value="1"/>
</dbReference>
<dbReference type="PATRIC" id="fig|33881.3.peg.2467"/>
<dbReference type="Proteomes" id="UP000078252">
    <property type="component" value="Unassembled WGS sequence"/>
</dbReference>
<evidence type="ECO:0000313" key="7">
    <source>
        <dbReference type="Proteomes" id="UP000078252"/>
    </source>
</evidence>
<dbReference type="GO" id="GO:0000976">
    <property type="term" value="F:transcription cis-regulatory region binding"/>
    <property type="evidence" value="ECO:0007669"/>
    <property type="project" value="TreeGrafter"/>
</dbReference>
<dbReference type="SUPFAM" id="SSF46689">
    <property type="entry name" value="Homeodomain-like"/>
    <property type="match status" value="1"/>
</dbReference>
<dbReference type="InterPro" id="IPR036271">
    <property type="entry name" value="Tet_transcr_reg_TetR-rel_C_sf"/>
</dbReference>
<dbReference type="Pfam" id="PF21597">
    <property type="entry name" value="TetR_C_43"/>
    <property type="match status" value="1"/>
</dbReference>
<dbReference type="Pfam" id="PF00440">
    <property type="entry name" value="TetR_N"/>
    <property type="match status" value="1"/>
</dbReference>
<evidence type="ECO:0000256" key="1">
    <source>
        <dbReference type="ARBA" id="ARBA00023015"/>
    </source>
</evidence>
<dbReference type="PROSITE" id="PS01081">
    <property type="entry name" value="HTH_TETR_1"/>
    <property type="match status" value="1"/>
</dbReference>
<feature type="domain" description="HTH tetR-type" evidence="5">
    <location>
        <begin position="26"/>
        <end position="85"/>
    </location>
</feature>
<dbReference type="InterPro" id="IPR023772">
    <property type="entry name" value="DNA-bd_HTH_TetR-type_CS"/>
</dbReference>
<organism evidence="6 7">
    <name type="scientific">Curtobacterium luteum</name>
    <dbReference type="NCBI Taxonomy" id="33881"/>
    <lineage>
        <taxon>Bacteria</taxon>
        <taxon>Bacillati</taxon>
        <taxon>Actinomycetota</taxon>
        <taxon>Actinomycetes</taxon>
        <taxon>Micrococcales</taxon>
        <taxon>Microbacteriaceae</taxon>
        <taxon>Curtobacterium</taxon>
    </lineage>
</organism>
<dbReference type="InterPro" id="IPR049445">
    <property type="entry name" value="TetR_SbtR-like_C"/>
</dbReference>